<dbReference type="InterPro" id="IPR036388">
    <property type="entry name" value="WH-like_DNA-bd_sf"/>
</dbReference>
<comment type="caution">
    <text evidence="5">The sequence shown here is derived from an EMBL/GenBank/DDBJ whole genome shotgun (WGS) entry which is preliminary data.</text>
</comment>
<keyword evidence="1" id="KW-0805">Transcription regulation</keyword>
<dbReference type="GO" id="GO:0003677">
    <property type="term" value="F:DNA binding"/>
    <property type="evidence" value="ECO:0007669"/>
    <property type="project" value="UniProtKB-KW"/>
</dbReference>
<evidence type="ECO:0000259" key="4">
    <source>
        <dbReference type="PROSITE" id="PS50987"/>
    </source>
</evidence>
<dbReference type="PANTHER" id="PTHR43132:SF6">
    <property type="entry name" value="HTH-TYPE TRANSCRIPTIONAL REPRESSOR CZRA"/>
    <property type="match status" value="1"/>
</dbReference>
<evidence type="ECO:0000256" key="1">
    <source>
        <dbReference type="ARBA" id="ARBA00023015"/>
    </source>
</evidence>
<dbReference type="EMBL" id="JAGEMK010000008">
    <property type="protein sequence ID" value="MBO1752829.1"/>
    <property type="molecule type" value="Genomic_DNA"/>
</dbReference>
<sequence>MPSSPQVDRLVERYAGVGELFGVLASPIRVAIIDQLSLGERRVGELVEALEVSQPLVSQHLRVLRTAHLVVGVRRGREVAYSLSDEHVAHIVRDALAHANEHGNPVLHAHVRMQ</sequence>
<dbReference type="NCBIfam" id="NF033788">
    <property type="entry name" value="HTH_metalloreg"/>
    <property type="match status" value="1"/>
</dbReference>
<dbReference type="Proteomes" id="UP000664209">
    <property type="component" value="Unassembled WGS sequence"/>
</dbReference>
<keyword evidence="2" id="KW-0238">DNA-binding</keyword>
<dbReference type="InterPro" id="IPR051011">
    <property type="entry name" value="Metal_resp_trans_reg"/>
</dbReference>
<accession>A0A939RUM6</accession>
<dbReference type="CDD" id="cd00090">
    <property type="entry name" value="HTH_ARSR"/>
    <property type="match status" value="1"/>
</dbReference>
<dbReference type="InterPro" id="IPR001845">
    <property type="entry name" value="HTH_ArsR_DNA-bd_dom"/>
</dbReference>
<gene>
    <name evidence="5" type="ORF">J4G33_13530</name>
</gene>
<evidence type="ECO:0000256" key="2">
    <source>
        <dbReference type="ARBA" id="ARBA00023125"/>
    </source>
</evidence>
<dbReference type="RefSeq" id="WP_208056521.1">
    <property type="nucleotide sequence ID" value="NZ_JAGEMK010000008.1"/>
</dbReference>
<dbReference type="InterPro" id="IPR011991">
    <property type="entry name" value="ArsR-like_HTH"/>
</dbReference>
<keyword evidence="3" id="KW-0804">Transcription</keyword>
<dbReference type="InterPro" id="IPR036390">
    <property type="entry name" value="WH_DNA-bd_sf"/>
</dbReference>
<dbReference type="Pfam" id="PF01022">
    <property type="entry name" value="HTH_5"/>
    <property type="match status" value="1"/>
</dbReference>
<organism evidence="5 6">
    <name type="scientific">Actinotalea soli</name>
    <dbReference type="NCBI Taxonomy" id="2819234"/>
    <lineage>
        <taxon>Bacteria</taxon>
        <taxon>Bacillati</taxon>
        <taxon>Actinomycetota</taxon>
        <taxon>Actinomycetes</taxon>
        <taxon>Micrococcales</taxon>
        <taxon>Cellulomonadaceae</taxon>
        <taxon>Actinotalea</taxon>
    </lineage>
</organism>
<protein>
    <submittedName>
        <fullName evidence="5">Helix-turn-helix transcriptional regulator</fullName>
    </submittedName>
</protein>
<keyword evidence="6" id="KW-1185">Reference proteome</keyword>
<dbReference type="PANTHER" id="PTHR43132">
    <property type="entry name" value="ARSENICAL RESISTANCE OPERON REPRESSOR ARSR-RELATED"/>
    <property type="match status" value="1"/>
</dbReference>
<feature type="domain" description="HTH arsR-type" evidence="4">
    <location>
        <begin position="10"/>
        <end position="103"/>
    </location>
</feature>
<dbReference type="SUPFAM" id="SSF46785">
    <property type="entry name" value="Winged helix' DNA-binding domain"/>
    <property type="match status" value="1"/>
</dbReference>
<dbReference type="PROSITE" id="PS50987">
    <property type="entry name" value="HTH_ARSR_2"/>
    <property type="match status" value="1"/>
</dbReference>
<reference evidence="5" key="1">
    <citation type="submission" date="2021-03" db="EMBL/GenBank/DDBJ databases">
        <title>Actinotalea soli sp. nov., isolated from soil.</title>
        <authorList>
            <person name="Ping W."/>
            <person name="Zhang J."/>
        </authorList>
    </citation>
    <scope>NUCLEOTIDE SEQUENCE</scope>
    <source>
        <strain evidence="5">BY-33</strain>
    </source>
</reference>
<evidence type="ECO:0000313" key="6">
    <source>
        <dbReference type="Proteomes" id="UP000664209"/>
    </source>
</evidence>
<dbReference type="AlphaFoldDB" id="A0A939RUM6"/>
<dbReference type="SMART" id="SM00418">
    <property type="entry name" value="HTH_ARSR"/>
    <property type="match status" value="1"/>
</dbReference>
<evidence type="ECO:0000256" key="3">
    <source>
        <dbReference type="ARBA" id="ARBA00023163"/>
    </source>
</evidence>
<dbReference type="GO" id="GO:0003700">
    <property type="term" value="F:DNA-binding transcription factor activity"/>
    <property type="evidence" value="ECO:0007669"/>
    <property type="project" value="InterPro"/>
</dbReference>
<evidence type="ECO:0000313" key="5">
    <source>
        <dbReference type="EMBL" id="MBO1752829.1"/>
    </source>
</evidence>
<dbReference type="Gene3D" id="1.10.10.10">
    <property type="entry name" value="Winged helix-like DNA-binding domain superfamily/Winged helix DNA-binding domain"/>
    <property type="match status" value="1"/>
</dbReference>
<dbReference type="PRINTS" id="PR00778">
    <property type="entry name" value="HTHARSR"/>
</dbReference>
<name>A0A939RUM6_9CELL</name>
<proteinExistence type="predicted"/>